<dbReference type="EMBL" id="BMAT01009082">
    <property type="protein sequence ID" value="GFR98114.1"/>
    <property type="molecule type" value="Genomic_DNA"/>
</dbReference>
<gene>
    <name evidence="1" type="ORF">ElyMa_004493100</name>
</gene>
<dbReference type="Proteomes" id="UP000762676">
    <property type="component" value="Unassembled WGS sequence"/>
</dbReference>
<proteinExistence type="predicted"/>
<name>A0AAV4HK90_9GAST</name>
<reference evidence="1 2" key="1">
    <citation type="journal article" date="2021" name="Elife">
        <title>Chloroplast acquisition without the gene transfer in kleptoplastic sea slugs, Plakobranchus ocellatus.</title>
        <authorList>
            <person name="Maeda T."/>
            <person name="Takahashi S."/>
            <person name="Yoshida T."/>
            <person name="Shimamura S."/>
            <person name="Takaki Y."/>
            <person name="Nagai Y."/>
            <person name="Toyoda A."/>
            <person name="Suzuki Y."/>
            <person name="Arimoto A."/>
            <person name="Ishii H."/>
            <person name="Satoh N."/>
            <person name="Nishiyama T."/>
            <person name="Hasebe M."/>
            <person name="Maruyama T."/>
            <person name="Minagawa J."/>
            <person name="Obokata J."/>
            <person name="Shigenobu S."/>
        </authorList>
    </citation>
    <scope>NUCLEOTIDE SEQUENCE [LARGE SCALE GENOMIC DNA]</scope>
</reference>
<protein>
    <submittedName>
        <fullName evidence="1">Uncharacterized protein</fullName>
    </submittedName>
</protein>
<keyword evidence="2" id="KW-1185">Reference proteome</keyword>
<dbReference type="AlphaFoldDB" id="A0AAV4HK90"/>
<evidence type="ECO:0000313" key="2">
    <source>
        <dbReference type="Proteomes" id="UP000762676"/>
    </source>
</evidence>
<accession>A0AAV4HK90</accession>
<comment type="caution">
    <text evidence="1">The sequence shown here is derived from an EMBL/GenBank/DDBJ whole genome shotgun (WGS) entry which is preliminary data.</text>
</comment>
<evidence type="ECO:0000313" key="1">
    <source>
        <dbReference type="EMBL" id="GFR98114.1"/>
    </source>
</evidence>
<sequence>MAKPNMVLFSINTKLSATLQNRHDMSTFKTRMFSFEDMKTNPDLNTIYGKLHPKMNMLLKKPTRDEVIQLRKDRLTISMMTYFQLMIRELPQSLMGNSIMTEVWEVPKHVMWIFPDLPSQLKLMTSLIDQKNHLMQHLTSRVKNVRCLHAWKELFMLYTNLPDVFL</sequence>
<organism evidence="1 2">
    <name type="scientific">Elysia marginata</name>
    <dbReference type="NCBI Taxonomy" id="1093978"/>
    <lineage>
        <taxon>Eukaryota</taxon>
        <taxon>Metazoa</taxon>
        <taxon>Spiralia</taxon>
        <taxon>Lophotrochozoa</taxon>
        <taxon>Mollusca</taxon>
        <taxon>Gastropoda</taxon>
        <taxon>Heterobranchia</taxon>
        <taxon>Euthyneura</taxon>
        <taxon>Panpulmonata</taxon>
        <taxon>Sacoglossa</taxon>
        <taxon>Placobranchoidea</taxon>
        <taxon>Plakobranchidae</taxon>
        <taxon>Elysia</taxon>
    </lineage>
</organism>